<evidence type="ECO:0000313" key="6">
    <source>
        <dbReference type="EMBL" id="KIL35957.1"/>
    </source>
</evidence>
<proteinExistence type="predicted"/>
<dbReference type="InterPro" id="IPR036390">
    <property type="entry name" value="WH_DNA-bd_sf"/>
</dbReference>
<sequence length="254" mass="28492">MAKQMETLSSVHNAMRILKEFTKQQPELGISELSGRLGLAKSTVFRLIRTLTENNLVQQNPRNQKYHLGIAAFELGFTVYHEMELRSVAMPLLDKLMRSIRRTVHLGVYNNGGVVYLIKRIPEGTQGTISKIGKRVPSHCTASGKVLLAYLAEEELRRLCSNGLKAYTGKTITDEAILNEQLQQVKQKGYAVCHEELKPGICSAAVPVFNDDNEVIAAVSVTGTPSQFMAAEVQSYVQEMRMYSRLINERMIFE</sequence>
<dbReference type="PANTHER" id="PTHR30136:SF24">
    <property type="entry name" value="HTH-TYPE TRANSCRIPTIONAL REPRESSOR ALLR"/>
    <property type="match status" value="1"/>
</dbReference>
<reference evidence="6 7" key="1">
    <citation type="submission" date="2014-12" db="EMBL/GenBank/DDBJ databases">
        <title>Draft genome sequence of Cohnella kolymensis strain B-2846.</title>
        <authorList>
            <person name="Karlyshev A.V."/>
            <person name="Kudryashova E.B."/>
        </authorList>
    </citation>
    <scope>NUCLEOTIDE SEQUENCE [LARGE SCALE GENOMIC DNA]</scope>
    <source>
        <strain evidence="6 7">VKM B-2846</strain>
    </source>
</reference>
<dbReference type="PROSITE" id="PS51077">
    <property type="entry name" value="HTH_ICLR"/>
    <property type="match status" value="1"/>
</dbReference>
<dbReference type="RefSeq" id="WP_041062838.1">
    <property type="nucleotide sequence ID" value="NZ_JXAL01000016.1"/>
</dbReference>
<dbReference type="Pfam" id="PF09339">
    <property type="entry name" value="HTH_IclR"/>
    <property type="match status" value="1"/>
</dbReference>
<keyword evidence="3" id="KW-0804">Transcription</keyword>
<evidence type="ECO:0000259" key="5">
    <source>
        <dbReference type="PROSITE" id="PS51078"/>
    </source>
</evidence>
<dbReference type="InterPro" id="IPR050707">
    <property type="entry name" value="HTH_MetabolicPath_Reg"/>
</dbReference>
<dbReference type="InterPro" id="IPR005471">
    <property type="entry name" value="Tscrpt_reg_IclR_N"/>
</dbReference>
<dbReference type="SUPFAM" id="SSF55781">
    <property type="entry name" value="GAF domain-like"/>
    <property type="match status" value="1"/>
</dbReference>
<keyword evidence="7" id="KW-1185">Reference proteome</keyword>
<evidence type="ECO:0000256" key="1">
    <source>
        <dbReference type="ARBA" id="ARBA00023015"/>
    </source>
</evidence>
<dbReference type="InterPro" id="IPR036388">
    <property type="entry name" value="WH-like_DNA-bd_sf"/>
</dbReference>
<dbReference type="Proteomes" id="UP000054526">
    <property type="component" value="Unassembled WGS sequence"/>
</dbReference>
<keyword evidence="2" id="KW-0238">DNA-binding</keyword>
<dbReference type="Gene3D" id="3.30.450.40">
    <property type="match status" value="1"/>
</dbReference>
<dbReference type="PANTHER" id="PTHR30136">
    <property type="entry name" value="HELIX-TURN-HELIX TRANSCRIPTIONAL REGULATOR, ICLR FAMILY"/>
    <property type="match status" value="1"/>
</dbReference>
<keyword evidence="1" id="KW-0805">Transcription regulation</keyword>
<accession>A0ABR5A4I5</accession>
<evidence type="ECO:0000313" key="7">
    <source>
        <dbReference type="Proteomes" id="UP000054526"/>
    </source>
</evidence>
<dbReference type="SUPFAM" id="SSF46785">
    <property type="entry name" value="Winged helix' DNA-binding domain"/>
    <property type="match status" value="1"/>
</dbReference>
<dbReference type="PROSITE" id="PS51078">
    <property type="entry name" value="ICLR_ED"/>
    <property type="match status" value="1"/>
</dbReference>
<organism evidence="6 7">
    <name type="scientific">Cohnella kolymensis</name>
    <dbReference type="NCBI Taxonomy" id="1590652"/>
    <lineage>
        <taxon>Bacteria</taxon>
        <taxon>Bacillati</taxon>
        <taxon>Bacillota</taxon>
        <taxon>Bacilli</taxon>
        <taxon>Bacillales</taxon>
        <taxon>Paenibacillaceae</taxon>
        <taxon>Cohnella</taxon>
    </lineage>
</organism>
<dbReference type="SMART" id="SM00346">
    <property type="entry name" value="HTH_ICLR"/>
    <property type="match status" value="1"/>
</dbReference>
<gene>
    <name evidence="6" type="ORF">SD71_11440</name>
</gene>
<dbReference type="Pfam" id="PF01614">
    <property type="entry name" value="IclR_C"/>
    <property type="match status" value="1"/>
</dbReference>
<evidence type="ECO:0000256" key="2">
    <source>
        <dbReference type="ARBA" id="ARBA00023125"/>
    </source>
</evidence>
<protein>
    <recommendedName>
        <fullName evidence="8">IclR family transcriptional regulator</fullName>
    </recommendedName>
</protein>
<evidence type="ECO:0000256" key="3">
    <source>
        <dbReference type="ARBA" id="ARBA00023163"/>
    </source>
</evidence>
<dbReference type="InterPro" id="IPR029016">
    <property type="entry name" value="GAF-like_dom_sf"/>
</dbReference>
<evidence type="ECO:0008006" key="8">
    <source>
        <dbReference type="Google" id="ProtNLM"/>
    </source>
</evidence>
<dbReference type="InterPro" id="IPR014757">
    <property type="entry name" value="Tscrpt_reg_IclR_C"/>
</dbReference>
<name>A0ABR5A4I5_9BACL</name>
<dbReference type="EMBL" id="JXAL01000016">
    <property type="protein sequence ID" value="KIL35957.1"/>
    <property type="molecule type" value="Genomic_DNA"/>
</dbReference>
<comment type="caution">
    <text evidence="6">The sequence shown here is derived from an EMBL/GenBank/DDBJ whole genome shotgun (WGS) entry which is preliminary data.</text>
</comment>
<evidence type="ECO:0000259" key="4">
    <source>
        <dbReference type="PROSITE" id="PS51077"/>
    </source>
</evidence>
<feature type="domain" description="HTH iclR-type" evidence="4">
    <location>
        <begin position="8"/>
        <end position="70"/>
    </location>
</feature>
<dbReference type="Gene3D" id="1.10.10.10">
    <property type="entry name" value="Winged helix-like DNA-binding domain superfamily/Winged helix DNA-binding domain"/>
    <property type="match status" value="1"/>
</dbReference>
<feature type="domain" description="IclR-ED" evidence="5">
    <location>
        <begin position="71"/>
        <end position="253"/>
    </location>
</feature>